<sequence>MYHYQGSYGLPYQMYPQPGGAALGAQLSSSNYSKSTRGQVQGALNKHADSVPRTFGTSINPNHARDLHEDSTTPEKSAAESPETPYNSISQLQIQLLQQQMLSTPQMLDPHMNYTHMIPQYMIPSQFQSPQMVFPASNMRTSSGRMLQSATSSLPSTSMATGSIQTGGVGTGAGTGSGPCSNAFARQSVGGGFIQTPPLFMHPQFPYYFHALGYPMNLPMPFALDQLQNQTQHQAENSQEKFNSTPVGGTPASDGENYKQQSTPQFQWNALPSNLRDHPGFTPYRNVGGSDHDFLALSRGNMLYSQMTPGSNFPLNMPMPKNVKTPSVPIYRNKSTTEKNLVAQSSKENLLPEEENEPTKERSVLKSSPMKPNSIIYTTSGPVLKQKTPSATQDPSAVRHAITPEPPKINLPKPTKQTKPSQTIKHSSLEDLQLDFDPYALSHTKTPEGKSTGFLPFDINEVMNTSPQPPSTEKPEAEALPPVRRSRRSNSRHPLSNVITASKELNNTTDSASTPAVSSCSSEPTVSRKRSRRTKKEMEELRHAGLIQTNRPASTTTTDTATTPTASTRSTTRATTTAAATTTSSEPGNQRKKAKFRNKYEMIDLTATKSSGESDKSSDPNLVTPEVQKFPCPYSCVTLSTRDSWRKHLRHTHFQQSITEKALLGMKSDIKLTYMTGGVCLECRERVNSCYDYYNKHIFSCEKTNSAEYLSLMKTEEPKKTGNNDHDHCYQNSFNESGSVEFTGDSTNEELTGSTTTTSDNLAATDVEGS</sequence>
<proteinExistence type="predicted"/>
<feature type="compositionally biased region" description="Polar residues" evidence="1">
    <location>
        <begin position="493"/>
        <end position="510"/>
    </location>
</feature>
<reference evidence="2" key="2">
    <citation type="submission" date="2021-01" db="EMBL/GenBank/DDBJ databases">
        <authorList>
            <person name="Schikora-Tamarit M.A."/>
        </authorList>
    </citation>
    <scope>NUCLEOTIDE SEQUENCE</scope>
    <source>
        <strain evidence="2">CBS2887</strain>
    </source>
</reference>
<feature type="region of interest" description="Disordered" evidence="1">
    <location>
        <begin position="605"/>
        <end position="624"/>
    </location>
</feature>
<evidence type="ECO:0000256" key="1">
    <source>
        <dbReference type="SAM" id="MobiDB-lite"/>
    </source>
</evidence>
<feature type="region of interest" description="Disordered" evidence="1">
    <location>
        <begin position="229"/>
        <end position="260"/>
    </location>
</feature>
<feature type="region of interest" description="Disordered" evidence="1">
    <location>
        <begin position="32"/>
        <end position="86"/>
    </location>
</feature>
<comment type="caution">
    <text evidence="2">The sequence shown here is derived from an EMBL/GenBank/DDBJ whole genome shotgun (WGS) entry which is preliminary data.</text>
</comment>
<dbReference type="EMBL" id="JAEUBG010004184">
    <property type="protein sequence ID" value="KAH3681847.1"/>
    <property type="molecule type" value="Genomic_DNA"/>
</dbReference>
<feature type="region of interest" description="Disordered" evidence="1">
    <location>
        <begin position="734"/>
        <end position="770"/>
    </location>
</feature>
<feature type="compositionally biased region" description="Low complexity" evidence="1">
    <location>
        <begin position="511"/>
        <end position="522"/>
    </location>
</feature>
<feature type="region of interest" description="Disordered" evidence="1">
    <location>
        <begin position="332"/>
        <end position="429"/>
    </location>
</feature>
<name>A0A9P8Q108_WICPI</name>
<evidence type="ECO:0000313" key="3">
    <source>
        <dbReference type="Proteomes" id="UP000774326"/>
    </source>
</evidence>
<feature type="compositionally biased region" description="Low complexity" evidence="1">
    <location>
        <begin position="552"/>
        <end position="585"/>
    </location>
</feature>
<feature type="compositionally biased region" description="Polar residues" evidence="1">
    <location>
        <begin position="734"/>
        <end position="746"/>
    </location>
</feature>
<organism evidence="2 3">
    <name type="scientific">Wickerhamomyces pijperi</name>
    <name type="common">Yeast</name>
    <name type="synonym">Pichia pijperi</name>
    <dbReference type="NCBI Taxonomy" id="599730"/>
    <lineage>
        <taxon>Eukaryota</taxon>
        <taxon>Fungi</taxon>
        <taxon>Dikarya</taxon>
        <taxon>Ascomycota</taxon>
        <taxon>Saccharomycotina</taxon>
        <taxon>Saccharomycetes</taxon>
        <taxon>Phaffomycetales</taxon>
        <taxon>Wickerhamomycetaceae</taxon>
        <taxon>Wickerhamomyces</taxon>
    </lineage>
</organism>
<keyword evidence="3" id="KW-1185">Reference proteome</keyword>
<feature type="compositionally biased region" description="Polar residues" evidence="1">
    <location>
        <begin position="415"/>
        <end position="426"/>
    </location>
</feature>
<feature type="compositionally biased region" description="Polar residues" evidence="1">
    <location>
        <begin position="375"/>
        <end position="395"/>
    </location>
</feature>
<reference evidence="2" key="1">
    <citation type="journal article" date="2021" name="Open Biol.">
        <title>Shared evolutionary footprints suggest mitochondrial oxidative damage underlies multiple complex I losses in fungi.</title>
        <authorList>
            <person name="Schikora-Tamarit M.A."/>
            <person name="Marcet-Houben M."/>
            <person name="Nosek J."/>
            <person name="Gabaldon T."/>
        </authorList>
    </citation>
    <scope>NUCLEOTIDE SEQUENCE</scope>
    <source>
        <strain evidence="2">CBS2887</strain>
    </source>
</reference>
<evidence type="ECO:0000313" key="2">
    <source>
        <dbReference type="EMBL" id="KAH3681847.1"/>
    </source>
</evidence>
<dbReference type="Proteomes" id="UP000774326">
    <property type="component" value="Unassembled WGS sequence"/>
</dbReference>
<feature type="compositionally biased region" description="Basic and acidic residues" evidence="1">
    <location>
        <begin position="63"/>
        <end position="73"/>
    </location>
</feature>
<dbReference type="AlphaFoldDB" id="A0A9P8Q108"/>
<feature type="compositionally biased region" description="Polar residues" evidence="1">
    <location>
        <begin position="229"/>
        <end position="247"/>
    </location>
</feature>
<gene>
    <name evidence="2" type="ORF">WICPIJ_007153</name>
</gene>
<accession>A0A9P8Q108</accession>
<protein>
    <submittedName>
        <fullName evidence="2">Uncharacterized protein</fullName>
    </submittedName>
</protein>
<feature type="compositionally biased region" description="Low complexity" evidence="1">
    <location>
        <begin position="749"/>
        <end position="762"/>
    </location>
</feature>
<feature type="region of interest" description="Disordered" evidence="1">
    <location>
        <begin position="441"/>
        <end position="595"/>
    </location>
</feature>